<proteinExistence type="predicted"/>
<evidence type="ECO:0000259" key="3">
    <source>
        <dbReference type="PROSITE" id="PS50157"/>
    </source>
</evidence>
<protein>
    <recommendedName>
        <fullName evidence="3">C2H2-type domain-containing protein</fullName>
    </recommendedName>
</protein>
<feature type="domain" description="C2H2-type" evidence="3">
    <location>
        <begin position="316"/>
        <end position="346"/>
    </location>
</feature>
<dbReference type="PROSITE" id="PS50157">
    <property type="entry name" value="ZINC_FINGER_C2H2_2"/>
    <property type="match status" value="1"/>
</dbReference>
<dbReference type="SUPFAM" id="SSF57667">
    <property type="entry name" value="beta-beta-alpha zinc fingers"/>
    <property type="match status" value="1"/>
</dbReference>
<keyword evidence="5" id="KW-1185">Reference proteome</keyword>
<reference evidence="4 5" key="1">
    <citation type="journal article" date="2021" name="G3 (Bethesda)">
        <title>Genomic diversity, chromosomal rearrangements, and interspecies hybridization in the ogataea polymorpha species complex.</title>
        <authorList>
            <person name="Hanson S.J."/>
            <person name="Cinneide E.O."/>
            <person name="Salzberg L.I."/>
            <person name="Wolfe K.H."/>
            <person name="McGowan J."/>
            <person name="Fitzpatrick D.A."/>
            <person name="Matlin K."/>
        </authorList>
    </citation>
    <scope>NUCLEOTIDE SEQUENCE [LARGE SCALE GENOMIC DNA]</scope>
    <source>
        <strain evidence="4">81-436-3</strain>
    </source>
</reference>
<feature type="region of interest" description="Disordered" evidence="2">
    <location>
        <begin position="298"/>
        <end position="324"/>
    </location>
</feature>
<accession>A0ABQ7RCP6</accession>
<dbReference type="EMBL" id="JAHLUN010000011">
    <property type="protein sequence ID" value="KAG7763256.1"/>
    <property type="molecule type" value="Genomic_DNA"/>
</dbReference>
<evidence type="ECO:0000313" key="5">
    <source>
        <dbReference type="Proteomes" id="UP000697297"/>
    </source>
</evidence>
<dbReference type="InterPro" id="IPR036236">
    <property type="entry name" value="Znf_C2H2_sf"/>
</dbReference>
<name>A0ABQ7RCP6_9ASCO</name>
<evidence type="ECO:0000256" key="1">
    <source>
        <dbReference type="PROSITE-ProRule" id="PRU00042"/>
    </source>
</evidence>
<sequence>MLMSEEKQIPIWQSPYDQHNFSVHHYQQQQDPSFLDQAGYFVPYANGFPQQTQYPSYSSIAPFQIGHVQHLSANPLAQVQTHYYSYQSPNYQRQQFTPDSSFSDKPASAADLIFDIRKDETEASHAQPHQYQQPPIMGFGWPLPQFQLEDRSNSLLKRSKSLSFEDTQTTFKARDQRRSLPKNVLLDTEESAMSQVEQLQKDSSLWELLNSVPKKGSSYKCSHCTEKFTAVESFILHLEKYKLVRSNKCPVKDCPYRIIGLPRKPELRRHCLSQHSETLENLLRLKFQEGIELDVRALSKPKSNESETDPKQKKPNVCPREGCGKKFRRKDSLQRHERLVHENQNSRFNQRLRMQKTILGDDLDG</sequence>
<dbReference type="PROSITE" id="PS00028">
    <property type="entry name" value="ZINC_FINGER_C2H2_1"/>
    <property type="match status" value="1"/>
</dbReference>
<dbReference type="InterPro" id="IPR013087">
    <property type="entry name" value="Znf_C2H2_type"/>
</dbReference>
<feature type="compositionally biased region" description="Basic and acidic residues" evidence="2">
    <location>
        <begin position="298"/>
        <end position="312"/>
    </location>
</feature>
<dbReference type="Gene3D" id="3.30.160.60">
    <property type="entry name" value="Classic Zinc Finger"/>
    <property type="match status" value="1"/>
</dbReference>
<keyword evidence="1" id="KW-0862">Zinc</keyword>
<evidence type="ECO:0000256" key="2">
    <source>
        <dbReference type="SAM" id="MobiDB-lite"/>
    </source>
</evidence>
<organism evidence="4 5">
    <name type="scientific">Ogataea haglerorum</name>
    <dbReference type="NCBI Taxonomy" id="1937702"/>
    <lineage>
        <taxon>Eukaryota</taxon>
        <taxon>Fungi</taxon>
        <taxon>Dikarya</taxon>
        <taxon>Ascomycota</taxon>
        <taxon>Saccharomycotina</taxon>
        <taxon>Pichiomycetes</taxon>
        <taxon>Pichiales</taxon>
        <taxon>Pichiaceae</taxon>
        <taxon>Ogataea</taxon>
    </lineage>
</organism>
<comment type="caution">
    <text evidence="4">The sequence shown here is derived from an EMBL/GenBank/DDBJ whole genome shotgun (WGS) entry which is preliminary data.</text>
</comment>
<dbReference type="SMART" id="SM00355">
    <property type="entry name" value="ZnF_C2H2"/>
    <property type="match status" value="3"/>
</dbReference>
<dbReference type="Pfam" id="PF00096">
    <property type="entry name" value="zf-C2H2"/>
    <property type="match status" value="1"/>
</dbReference>
<evidence type="ECO:0000313" key="4">
    <source>
        <dbReference type="EMBL" id="KAG7763256.1"/>
    </source>
</evidence>
<dbReference type="Proteomes" id="UP000697297">
    <property type="component" value="Unassembled WGS sequence"/>
</dbReference>
<gene>
    <name evidence="4" type="ORF">KL946_004072</name>
</gene>
<keyword evidence="1" id="KW-0863">Zinc-finger</keyword>
<keyword evidence="1" id="KW-0479">Metal-binding</keyword>